<name>A0A8C9G5U5_PAVCR</name>
<reference evidence="2" key="1">
    <citation type="submission" date="2025-08" db="UniProtKB">
        <authorList>
            <consortium name="Ensembl"/>
        </authorList>
    </citation>
    <scope>IDENTIFICATION</scope>
</reference>
<dbReference type="SMART" id="SM00028">
    <property type="entry name" value="TPR"/>
    <property type="match status" value="1"/>
</dbReference>
<dbReference type="SUPFAM" id="SSF48452">
    <property type="entry name" value="TPR-like"/>
    <property type="match status" value="1"/>
</dbReference>
<evidence type="ECO:0000313" key="3">
    <source>
        <dbReference type="Proteomes" id="UP000694428"/>
    </source>
</evidence>
<evidence type="ECO:0000313" key="2">
    <source>
        <dbReference type="Ensembl" id="ENSPSTP00000023855.1"/>
    </source>
</evidence>
<accession>A0A8C9G5U5</accession>
<protein>
    <recommendedName>
        <fullName evidence="4">Tetratricopeptide repeat protein 32</fullName>
    </recommendedName>
</protein>
<dbReference type="Gene3D" id="1.25.40.10">
    <property type="entry name" value="Tetratricopeptide repeat domain"/>
    <property type="match status" value="1"/>
</dbReference>
<dbReference type="Proteomes" id="UP000694428">
    <property type="component" value="Unplaced"/>
</dbReference>
<evidence type="ECO:0008006" key="4">
    <source>
        <dbReference type="Google" id="ProtNLM"/>
    </source>
</evidence>
<proteinExistence type="predicted"/>
<organism evidence="2 3">
    <name type="scientific">Pavo cristatus</name>
    <name type="common">Indian peafowl</name>
    <name type="synonym">Blue peafowl</name>
    <dbReference type="NCBI Taxonomy" id="9049"/>
    <lineage>
        <taxon>Eukaryota</taxon>
        <taxon>Metazoa</taxon>
        <taxon>Chordata</taxon>
        <taxon>Craniata</taxon>
        <taxon>Vertebrata</taxon>
        <taxon>Euteleostomi</taxon>
        <taxon>Archelosauria</taxon>
        <taxon>Archosauria</taxon>
        <taxon>Dinosauria</taxon>
        <taxon>Saurischia</taxon>
        <taxon>Theropoda</taxon>
        <taxon>Coelurosauria</taxon>
        <taxon>Aves</taxon>
        <taxon>Neognathae</taxon>
        <taxon>Galloanserae</taxon>
        <taxon>Galliformes</taxon>
        <taxon>Phasianidae</taxon>
        <taxon>Phasianinae</taxon>
        <taxon>Pavo</taxon>
    </lineage>
</organism>
<dbReference type="InterPro" id="IPR011990">
    <property type="entry name" value="TPR-like_helical_dom_sf"/>
</dbReference>
<keyword evidence="1" id="KW-0802">TPR repeat</keyword>
<reference evidence="2" key="2">
    <citation type="submission" date="2025-09" db="UniProtKB">
        <authorList>
            <consortium name="Ensembl"/>
        </authorList>
    </citation>
    <scope>IDENTIFICATION</scope>
</reference>
<keyword evidence="3" id="KW-1185">Reference proteome</keyword>
<sequence length="110" mass="12101">MQREAAAGGTTELLAAAHAQFAARQFAEAEELYSRFIAGSAGTDRDLATALNNRGQIKYLRVDFDAAMEDYTAAIQSQPAFEVPYYNRGLVLYRYGVWRLSLMGLQLGTG</sequence>
<dbReference type="PROSITE" id="PS50005">
    <property type="entry name" value="TPR"/>
    <property type="match status" value="1"/>
</dbReference>
<dbReference type="PANTHER" id="PTHR47059:SF1">
    <property type="entry name" value="TETRATRICOPEPTIDE REPEAT PROTEIN 32"/>
    <property type="match status" value="1"/>
</dbReference>
<feature type="repeat" description="TPR" evidence="1">
    <location>
        <begin position="48"/>
        <end position="81"/>
    </location>
</feature>
<dbReference type="InterPro" id="IPR019734">
    <property type="entry name" value="TPR_rpt"/>
</dbReference>
<dbReference type="PANTHER" id="PTHR47059">
    <property type="entry name" value="TETRATRICOPEPTIDE REPEAT PROTEIN 32"/>
    <property type="match status" value="1"/>
</dbReference>
<evidence type="ECO:0000256" key="1">
    <source>
        <dbReference type="PROSITE-ProRule" id="PRU00339"/>
    </source>
</evidence>
<dbReference type="Ensembl" id="ENSPSTT00000025104.1">
    <property type="protein sequence ID" value="ENSPSTP00000023855.1"/>
    <property type="gene ID" value="ENSPSTG00000017603.1"/>
</dbReference>
<dbReference type="AlphaFoldDB" id="A0A8C9G5U5"/>